<evidence type="ECO:0000256" key="3">
    <source>
        <dbReference type="SAM" id="Phobius"/>
    </source>
</evidence>
<evidence type="ECO:0000256" key="2">
    <source>
        <dbReference type="ARBA" id="ARBA00022729"/>
    </source>
</evidence>
<dbReference type="Pfam" id="PF13458">
    <property type="entry name" value="Peripla_BP_6"/>
    <property type="match status" value="1"/>
</dbReference>
<dbReference type="PANTHER" id="PTHR30483:SF38">
    <property type="entry name" value="BLR7848 PROTEIN"/>
    <property type="match status" value="1"/>
</dbReference>
<proteinExistence type="inferred from homology"/>
<dbReference type="PANTHER" id="PTHR30483">
    <property type="entry name" value="LEUCINE-SPECIFIC-BINDING PROTEIN"/>
    <property type="match status" value="1"/>
</dbReference>
<comment type="similarity">
    <text evidence="1">Belongs to the leucine-binding protein family.</text>
</comment>
<organism evidence="5 6">
    <name type="scientific">Paraburkholderia fungorum</name>
    <dbReference type="NCBI Taxonomy" id="134537"/>
    <lineage>
        <taxon>Bacteria</taxon>
        <taxon>Pseudomonadati</taxon>
        <taxon>Pseudomonadota</taxon>
        <taxon>Betaproteobacteria</taxon>
        <taxon>Burkholderiales</taxon>
        <taxon>Burkholderiaceae</taxon>
        <taxon>Paraburkholderia</taxon>
    </lineage>
</organism>
<dbReference type="SUPFAM" id="SSF53822">
    <property type="entry name" value="Periplasmic binding protein-like I"/>
    <property type="match status" value="1"/>
</dbReference>
<feature type="domain" description="Leucine-binding protein" evidence="4">
    <location>
        <begin position="52"/>
        <end position="376"/>
    </location>
</feature>
<dbReference type="Gene3D" id="3.40.50.2300">
    <property type="match status" value="2"/>
</dbReference>
<evidence type="ECO:0000256" key="1">
    <source>
        <dbReference type="ARBA" id="ARBA00010062"/>
    </source>
</evidence>
<dbReference type="EMBL" id="CP010026">
    <property type="protein sequence ID" value="AJZ58439.1"/>
    <property type="molecule type" value="Genomic_DNA"/>
</dbReference>
<dbReference type="GeneID" id="66516948"/>
<keyword evidence="2" id="KW-0732">Signal</keyword>
<gene>
    <name evidence="5" type="ORF">OI25_3023</name>
</gene>
<keyword evidence="3" id="KW-0812">Transmembrane</keyword>
<evidence type="ECO:0000313" key="6">
    <source>
        <dbReference type="Proteomes" id="UP000032614"/>
    </source>
</evidence>
<protein>
    <submittedName>
        <fullName evidence="5">Receptor ligand binding region family protein</fullName>
    </submittedName>
</protein>
<dbReference type="KEGG" id="bfn:OI25_3023"/>
<dbReference type="RefSeq" id="WP_046568721.1">
    <property type="nucleotide sequence ID" value="NZ_CP010026.1"/>
</dbReference>
<dbReference type="Proteomes" id="UP000032614">
    <property type="component" value="Chromosome 1"/>
</dbReference>
<feature type="transmembrane region" description="Helical" evidence="3">
    <location>
        <begin position="24"/>
        <end position="45"/>
    </location>
</feature>
<accession>A0AAU8SXR4</accession>
<dbReference type="InterPro" id="IPR028082">
    <property type="entry name" value="Peripla_BP_I"/>
</dbReference>
<keyword evidence="5" id="KW-0675">Receptor</keyword>
<dbReference type="InterPro" id="IPR051010">
    <property type="entry name" value="BCAA_transport"/>
</dbReference>
<name>A0AAU8SXR4_9BURK</name>
<evidence type="ECO:0000313" key="5">
    <source>
        <dbReference type="EMBL" id="AJZ58439.1"/>
    </source>
</evidence>
<dbReference type="AlphaFoldDB" id="A0AAU8SXR4"/>
<dbReference type="InterPro" id="IPR028081">
    <property type="entry name" value="Leu-bd"/>
</dbReference>
<keyword evidence="3" id="KW-1133">Transmembrane helix</keyword>
<reference evidence="5 6" key="1">
    <citation type="journal article" date="2015" name="Genome Announc.">
        <title>Complete genome sequences for 59 burkholderia isolates, both pathogenic and near neighbor.</title>
        <authorList>
            <person name="Johnson S.L."/>
            <person name="Bishop-Lilly K.A."/>
            <person name="Ladner J.T."/>
            <person name="Daligault H.E."/>
            <person name="Davenport K.W."/>
            <person name="Jaissle J."/>
            <person name="Frey K.G."/>
            <person name="Koroleva G.I."/>
            <person name="Bruce D.C."/>
            <person name="Coyne S.R."/>
            <person name="Broomall S.M."/>
            <person name="Li P.E."/>
            <person name="Teshima H."/>
            <person name="Gibbons H.S."/>
            <person name="Palacios G.F."/>
            <person name="Rosenzweig C.N."/>
            <person name="Redden C.L."/>
            <person name="Xu Y."/>
            <person name="Minogue T.D."/>
            <person name="Chain P.S."/>
        </authorList>
    </citation>
    <scope>NUCLEOTIDE SEQUENCE [LARGE SCALE GENOMIC DNA]</scope>
    <source>
        <strain evidence="5 6">ATCC BAA-463</strain>
    </source>
</reference>
<evidence type="ECO:0000259" key="4">
    <source>
        <dbReference type="Pfam" id="PF13458"/>
    </source>
</evidence>
<keyword evidence="3" id="KW-0472">Membrane</keyword>
<sequence length="412" mass="44203">MKIGIGHLPAPACRDAGLRSNQIWFLRVVLLPLAVLASAGIAHAASSYVINAILPLTGPTSFLGKGEQTALQVLEKAVNSQGGIEGRSVRFEFKDDQSSAQQAVQVASQLVAQGVPVIIGPSTVSECNAVAPILRESTFMYCASPGFHPKAGSYAFTSYVEARDLVKVSLRYLRLRGWTKIALLTTTDASGQDATAALKEALKDPENKGVQLVAEATFNPLDISVSAQAERIKAARPQALITWTTGGPTGVMLKGLEQGGVQLPTVISASNMTHAQMMQYRTFLPKEVYFAATAWPEHGDVLKLAPEVETEQQLFHAGYKAAGLATEGPPTYIWDSAVIVIDALRKLGANANAKQIHDYVASMKDIAGINGTYDFVKVPQRGLSESDTVMTMWDPAKQAWRVVSKPFGLPIQ</sequence>